<keyword evidence="4" id="KW-1185">Reference proteome</keyword>
<evidence type="ECO:0000313" key="2">
    <source>
        <dbReference type="EMBL" id="USS43198.1"/>
    </source>
</evidence>
<organism evidence="1 3">
    <name type="scientific">Burkholderia glumae</name>
    <name type="common">Pseudomonas glumae</name>
    <dbReference type="NCBI Taxonomy" id="337"/>
    <lineage>
        <taxon>Bacteria</taxon>
        <taxon>Pseudomonadati</taxon>
        <taxon>Pseudomonadota</taxon>
        <taxon>Betaproteobacteria</taxon>
        <taxon>Burkholderiales</taxon>
        <taxon>Burkholderiaceae</taxon>
        <taxon>Burkholderia</taxon>
    </lineage>
</organism>
<evidence type="ECO:0000313" key="4">
    <source>
        <dbReference type="Proteomes" id="UP001056386"/>
    </source>
</evidence>
<sequence length="133" mass="14250">MERIDGEGREIDALLGQSGHALCECGADRDGRIALAVACRRDSVNEIARETRGVLTQAARAAFVKPPVSTAFTNRRGFSRVGMRRRSGKATGAAGRQCRVGCATRGRIIAQTLVNGLHKSMPTPRLSCGENIE</sequence>
<accession>A0AAP9Y015</accession>
<protein>
    <submittedName>
        <fullName evidence="1">Uncharacterized protein</fullName>
    </submittedName>
</protein>
<dbReference type="EMBL" id="CP099583">
    <property type="protein sequence ID" value="USS43198.1"/>
    <property type="molecule type" value="Genomic_DNA"/>
</dbReference>
<dbReference type="Proteomes" id="UP000594892">
    <property type="component" value="Chromosome 1"/>
</dbReference>
<dbReference type="RefSeq" id="WP_017924071.1">
    <property type="nucleotide sequence ID" value="NZ_CP021075.1"/>
</dbReference>
<dbReference type="AlphaFoldDB" id="A0AAP9Y015"/>
<dbReference type="EMBL" id="CP065600">
    <property type="protein sequence ID" value="QPQ90767.1"/>
    <property type="molecule type" value="Genomic_DNA"/>
</dbReference>
<reference evidence="1 3" key="1">
    <citation type="submission" date="2020-12" db="EMBL/GenBank/DDBJ databases">
        <title>FDA dAtabase for Regulatory Grade micrObial Sequences (FDA-ARGOS): Supporting development and validation of Infectious Disease Dx tests.</title>
        <authorList>
            <person name="Minogue T."/>
            <person name="Wolcott M."/>
            <person name="Wasieloski L."/>
            <person name="Aguilar W."/>
            <person name="Moore D."/>
            <person name="Jaissle J."/>
            <person name="Tallon L."/>
            <person name="Sadzewicz L."/>
            <person name="Zhao X."/>
            <person name="Boylan J."/>
            <person name="Ott S."/>
            <person name="Bowen H."/>
            <person name="Vavikolanu K."/>
            <person name="Mehta A."/>
            <person name="Aluvathingal J."/>
            <person name="Nadendla S."/>
            <person name="Yan Y."/>
            <person name="Sichtig H."/>
        </authorList>
    </citation>
    <scope>NUCLEOTIDE SEQUENCE [LARGE SCALE GENOMIC DNA]</scope>
    <source>
        <strain evidence="1 3">FDAARGOS_949</strain>
    </source>
</reference>
<proteinExistence type="predicted"/>
<dbReference type="GeneID" id="45695542"/>
<gene>
    <name evidence="1" type="ORF">I6H06_03210</name>
    <name evidence="2" type="ORF">NFI99_01555</name>
</gene>
<dbReference type="Proteomes" id="UP001056386">
    <property type="component" value="Chromosome 2"/>
</dbReference>
<reference evidence="2" key="2">
    <citation type="submission" date="2022-06" db="EMBL/GenBank/DDBJ databases">
        <title>Draft genome sequence of Burkholderia glumae strain GR20004 isolated from rice panicle showing bacterial panicle blight.</title>
        <authorList>
            <person name="Choi S.Y."/>
            <person name="Lee Y.H."/>
        </authorList>
    </citation>
    <scope>NUCLEOTIDE SEQUENCE</scope>
    <source>
        <strain evidence="2">GR20004</strain>
    </source>
</reference>
<evidence type="ECO:0000313" key="3">
    <source>
        <dbReference type="Proteomes" id="UP000594892"/>
    </source>
</evidence>
<name>A0AAP9Y015_BURGL</name>
<evidence type="ECO:0000313" key="1">
    <source>
        <dbReference type="EMBL" id="QPQ90767.1"/>
    </source>
</evidence>